<evidence type="ECO:0000256" key="1">
    <source>
        <dbReference type="SAM" id="MobiDB-lite"/>
    </source>
</evidence>
<keyword evidence="4" id="KW-1185">Reference proteome</keyword>
<comment type="caution">
    <text evidence="3">The sequence shown here is derived from an EMBL/GenBank/DDBJ whole genome shotgun (WGS) entry which is preliminary data.</text>
</comment>
<dbReference type="CDD" id="cd04301">
    <property type="entry name" value="NAT_SF"/>
    <property type="match status" value="1"/>
</dbReference>
<organism evidence="3 4">
    <name type="scientific">Cryptosporangium minutisporangium</name>
    <dbReference type="NCBI Taxonomy" id="113569"/>
    <lineage>
        <taxon>Bacteria</taxon>
        <taxon>Bacillati</taxon>
        <taxon>Actinomycetota</taxon>
        <taxon>Actinomycetes</taxon>
        <taxon>Cryptosporangiales</taxon>
        <taxon>Cryptosporangiaceae</taxon>
        <taxon>Cryptosporangium</taxon>
    </lineage>
</organism>
<evidence type="ECO:0000313" key="3">
    <source>
        <dbReference type="EMBL" id="GAA3394965.1"/>
    </source>
</evidence>
<proteinExistence type="predicted"/>
<dbReference type="InterPro" id="IPR000182">
    <property type="entry name" value="GNAT_dom"/>
</dbReference>
<dbReference type="InterPro" id="IPR016181">
    <property type="entry name" value="Acyl_CoA_acyltransferase"/>
</dbReference>
<feature type="domain" description="N-acetyltransferase" evidence="2">
    <location>
        <begin position="36"/>
        <end position="188"/>
    </location>
</feature>
<protein>
    <recommendedName>
        <fullName evidence="2">N-acetyltransferase domain-containing protein</fullName>
    </recommendedName>
</protein>
<feature type="compositionally biased region" description="Basic and acidic residues" evidence="1">
    <location>
        <begin position="213"/>
        <end position="223"/>
    </location>
</feature>
<dbReference type="SUPFAM" id="SSF55729">
    <property type="entry name" value="Acyl-CoA N-acyltransferases (Nat)"/>
    <property type="match status" value="1"/>
</dbReference>
<sequence>MRPSDRRPAAIPLESRPPGYPAEYERHADLADGRSVRIRPIVPKDAIALGEAIRTADADTLYRRFLGAAPHLSEKLLQHLTTVDYRTRFALIALDADEGRGVGICRYEPVEPGVAEFAVAVDRGWRRVGLATALTEYLVRAAAERGVHRVQSVSLADNTPVTRLESLAGPAGRQVIRIGLTEFRLTLDRLCSDAAENGRDTSEVDATAMDAEPADRAAPDGRRRPTGKRKAPTH</sequence>
<gene>
    <name evidence="3" type="ORF">GCM10020369_66310</name>
</gene>
<dbReference type="Pfam" id="PF00583">
    <property type="entry name" value="Acetyltransf_1"/>
    <property type="match status" value="1"/>
</dbReference>
<reference evidence="4" key="1">
    <citation type="journal article" date="2019" name="Int. J. Syst. Evol. Microbiol.">
        <title>The Global Catalogue of Microorganisms (GCM) 10K type strain sequencing project: providing services to taxonomists for standard genome sequencing and annotation.</title>
        <authorList>
            <consortium name="The Broad Institute Genomics Platform"/>
            <consortium name="The Broad Institute Genome Sequencing Center for Infectious Disease"/>
            <person name="Wu L."/>
            <person name="Ma J."/>
        </authorList>
    </citation>
    <scope>NUCLEOTIDE SEQUENCE [LARGE SCALE GENOMIC DNA]</scope>
    <source>
        <strain evidence="4">JCM 9458</strain>
    </source>
</reference>
<dbReference type="Proteomes" id="UP001501676">
    <property type="component" value="Unassembled WGS sequence"/>
</dbReference>
<dbReference type="RefSeq" id="WP_345732207.1">
    <property type="nucleotide sequence ID" value="NZ_BAAAYN010000047.1"/>
</dbReference>
<evidence type="ECO:0000313" key="4">
    <source>
        <dbReference type="Proteomes" id="UP001501676"/>
    </source>
</evidence>
<evidence type="ECO:0000259" key="2">
    <source>
        <dbReference type="PROSITE" id="PS51186"/>
    </source>
</evidence>
<dbReference type="PROSITE" id="PS51186">
    <property type="entry name" value="GNAT"/>
    <property type="match status" value="1"/>
</dbReference>
<feature type="region of interest" description="Disordered" evidence="1">
    <location>
        <begin position="197"/>
        <end position="234"/>
    </location>
</feature>
<accession>A0ABP6T9D5</accession>
<feature type="compositionally biased region" description="Basic residues" evidence="1">
    <location>
        <begin position="224"/>
        <end position="234"/>
    </location>
</feature>
<dbReference type="Gene3D" id="3.40.630.30">
    <property type="match status" value="1"/>
</dbReference>
<name>A0ABP6T9D5_9ACTN</name>
<dbReference type="EMBL" id="BAAAYN010000047">
    <property type="protein sequence ID" value="GAA3394965.1"/>
    <property type="molecule type" value="Genomic_DNA"/>
</dbReference>
<feature type="region of interest" description="Disordered" evidence="1">
    <location>
        <begin position="1"/>
        <end position="22"/>
    </location>
</feature>